<dbReference type="PANTHER" id="PTHR43581:SF3">
    <property type="entry name" value="AAA+ ATPASE DOMAIN-CONTAINING PROTEIN"/>
    <property type="match status" value="1"/>
</dbReference>
<dbReference type="EMBL" id="LUUB01000079">
    <property type="protein sequence ID" value="OAF05872.1"/>
    <property type="molecule type" value="Genomic_DNA"/>
</dbReference>
<sequence>MKLIKAQVINYRSVRDSTEFELEPSKTIFVGPNEAGKTAILRALQQINPPADVPKFDTLRDYPRASYNDITTKKVDPAKCNVVVATFALEDDDKKALHADFHDCTYTTWRRLDNSWSHRLDGGPQLKTYGGLKNDLIRLSSHMDDRVLVPAEGAAPEKKPTDLLNEFTASWQNDLVLRGEDSTKLNAWLNANLKYVDEDNEKETARFNKLQEACEIAGRRIETLKLLRERLPIFVLFSNYFRVRPIIHLDHLASRVEQNILDDVQYDYGNLCLLKLLGFTPRELSDLGKAKEPSAQDVDAMRAYRDQLDKRQYQLNAASVKLTEEIRSVWNPNPERAEADRLRIVADGQYLKVVVEDSLGVEIELDQRSEGFQWLVSFFVVFFAEAADKHQNAILLLDEPGLSLHGLKQRDFRDTISRLAKSNQTVYTTHSPFLVGPDELDLVRVVEMTDRRVGTKVHTEVMADDPASLLPLQEALGYDLAQSLFAQQRNLILEGLTDFWYLEATSDLLRDAGIADLDRNIALISANKASKVVYFATILHAHNLKVAALLDSDVAGDQAAKQEILIHKLGNKRILRTQDVYTGAAKAPEIEDLLRETLVEIAKAQLGWNVSTKATAQPNRPIVDIFSDEIADFSKYRLAKAYVRWTRENTASALKEAERKQWIDLISKINSALRPTSA</sequence>
<protein>
    <submittedName>
        <fullName evidence="2">OLD family endonuclease</fullName>
    </submittedName>
</protein>
<feature type="domain" description="Endonuclease GajA/Old nuclease/RecF-like AAA" evidence="1">
    <location>
        <begin position="1"/>
        <end position="48"/>
    </location>
</feature>
<keyword evidence="3" id="KW-1185">Reference proteome</keyword>
<dbReference type="SUPFAM" id="SSF52540">
    <property type="entry name" value="P-loop containing nucleoside triphosphate hydrolases"/>
    <property type="match status" value="1"/>
</dbReference>
<name>A0A176YGV5_9BRAD</name>
<proteinExistence type="predicted"/>
<dbReference type="Gene3D" id="3.40.50.300">
    <property type="entry name" value="P-loop containing nucleotide triphosphate hydrolases"/>
    <property type="match status" value="1"/>
</dbReference>
<dbReference type="InterPro" id="IPR051396">
    <property type="entry name" value="Bact_Antivir_Def_Nuclease"/>
</dbReference>
<dbReference type="PANTHER" id="PTHR43581">
    <property type="entry name" value="ATP/GTP PHOSPHATASE"/>
    <property type="match status" value="1"/>
</dbReference>
<keyword evidence="2" id="KW-0255">Endonuclease</keyword>
<dbReference type="RefSeq" id="WP_063704277.1">
    <property type="nucleotide sequence ID" value="NZ_LUUB01000079.1"/>
</dbReference>
<feature type="domain" description="Endonuclease GajA/Old nuclease/RecF-like AAA" evidence="1">
    <location>
        <begin position="347"/>
        <end position="435"/>
    </location>
</feature>
<reference evidence="2 3" key="1">
    <citation type="submission" date="2016-03" db="EMBL/GenBank/DDBJ databases">
        <title>Draft Genome Sequence of the Strain BR 10245 (Bradyrhizobium sp.) isolated from nodules of Centrolobium paraense.</title>
        <authorList>
            <person name="Simoes-Araujo J.L.Sr."/>
            <person name="Barauna A.C."/>
            <person name="Silva K."/>
            <person name="Zilli J.E."/>
        </authorList>
    </citation>
    <scope>NUCLEOTIDE SEQUENCE [LARGE SCALE GENOMIC DNA]</scope>
    <source>
        <strain evidence="2 3">BR 10245</strain>
    </source>
</reference>
<evidence type="ECO:0000313" key="2">
    <source>
        <dbReference type="EMBL" id="OAF05872.1"/>
    </source>
</evidence>
<dbReference type="OrthoDB" id="3322489at2"/>
<dbReference type="InterPro" id="IPR027417">
    <property type="entry name" value="P-loop_NTPase"/>
</dbReference>
<comment type="caution">
    <text evidence="2">The sequence shown here is derived from an EMBL/GenBank/DDBJ whole genome shotgun (WGS) entry which is preliminary data.</text>
</comment>
<dbReference type="Pfam" id="PF13175">
    <property type="entry name" value="AAA_15"/>
    <property type="match status" value="2"/>
</dbReference>
<dbReference type="Proteomes" id="UP000076959">
    <property type="component" value="Unassembled WGS sequence"/>
</dbReference>
<keyword evidence="2" id="KW-0540">Nuclease</keyword>
<keyword evidence="2" id="KW-0378">Hydrolase</keyword>
<organism evidence="2 3">
    <name type="scientific">Bradyrhizobium centrolobii</name>
    <dbReference type="NCBI Taxonomy" id="1505087"/>
    <lineage>
        <taxon>Bacteria</taxon>
        <taxon>Pseudomonadati</taxon>
        <taxon>Pseudomonadota</taxon>
        <taxon>Alphaproteobacteria</taxon>
        <taxon>Hyphomicrobiales</taxon>
        <taxon>Nitrobacteraceae</taxon>
        <taxon>Bradyrhizobium</taxon>
    </lineage>
</organism>
<dbReference type="STRING" id="1505087.AYJ54_01975"/>
<evidence type="ECO:0000259" key="1">
    <source>
        <dbReference type="Pfam" id="PF13175"/>
    </source>
</evidence>
<accession>A0A176YGV5</accession>
<dbReference type="InterPro" id="IPR041685">
    <property type="entry name" value="AAA_GajA/Old/RecF-like"/>
</dbReference>
<dbReference type="GO" id="GO:0004519">
    <property type="term" value="F:endonuclease activity"/>
    <property type="evidence" value="ECO:0007669"/>
    <property type="project" value="UniProtKB-KW"/>
</dbReference>
<gene>
    <name evidence="2" type="ORF">AYJ54_01975</name>
</gene>
<dbReference type="AlphaFoldDB" id="A0A176YGV5"/>
<evidence type="ECO:0000313" key="3">
    <source>
        <dbReference type="Proteomes" id="UP000076959"/>
    </source>
</evidence>